<organism evidence="1 2">
    <name type="scientific">Aquaticitalea lipolytica</name>
    <dbReference type="NCBI Taxonomy" id="1247562"/>
    <lineage>
        <taxon>Bacteria</taxon>
        <taxon>Pseudomonadati</taxon>
        <taxon>Bacteroidota</taxon>
        <taxon>Flavobacteriia</taxon>
        <taxon>Flavobacteriales</taxon>
        <taxon>Flavobacteriaceae</taxon>
        <taxon>Aquaticitalea</taxon>
    </lineage>
</organism>
<accession>A0A8J2XEB5</accession>
<keyword evidence="2" id="KW-1185">Reference proteome</keyword>
<dbReference type="AlphaFoldDB" id="A0A8J2XEB5"/>
<comment type="caution">
    <text evidence="1">The sequence shown here is derived from an EMBL/GenBank/DDBJ whole genome shotgun (WGS) entry which is preliminary data.</text>
</comment>
<reference evidence="1 2" key="1">
    <citation type="journal article" date="2014" name="Int. J. Syst. Evol. Microbiol.">
        <title>Complete genome sequence of Corynebacterium casei LMG S-19264T (=DSM 44701T), isolated from a smear-ripened cheese.</title>
        <authorList>
            <consortium name="US DOE Joint Genome Institute (JGI-PGF)"/>
            <person name="Walter F."/>
            <person name="Albersmeier A."/>
            <person name="Kalinowski J."/>
            <person name="Ruckert C."/>
        </authorList>
    </citation>
    <scope>NUCLEOTIDE SEQUENCE [LARGE SCALE GENOMIC DNA]</scope>
    <source>
        <strain evidence="1 2">CGMCC 1.15295</strain>
    </source>
</reference>
<evidence type="ECO:0000313" key="2">
    <source>
        <dbReference type="Proteomes" id="UP000598120"/>
    </source>
</evidence>
<dbReference type="Proteomes" id="UP000598120">
    <property type="component" value="Unassembled WGS sequence"/>
</dbReference>
<sequence>MAVDLPANILSLDESKLTEEQKEAYKSVKKLNMLAYRLDSTNVASYETELAKVKAILKDPKYNELMRGNTEEGKFTFNYIGDEGNIDELVLFGNANDKGFAIIRILGDDMNPSKIMQLSSAFNTSKMDTSQIGQFAEFFK</sequence>
<proteinExistence type="predicted"/>
<evidence type="ECO:0000313" key="1">
    <source>
        <dbReference type="EMBL" id="GFZ77114.1"/>
    </source>
</evidence>
<dbReference type="Pfam" id="PF14060">
    <property type="entry name" value="DUF4252"/>
    <property type="match status" value="1"/>
</dbReference>
<protein>
    <recommendedName>
        <fullName evidence="3">DUF4252 domain-containing protein</fullName>
    </recommendedName>
</protein>
<gene>
    <name evidence="1" type="ORF">GCM10011531_03010</name>
</gene>
<name>A0A8J2XEB5_9FLAO</name>
<dbReference type="EMBL" id="BMIC01000001">
    <property type="protein sequence ID" value="GFZ77114.1"/>
    <property type="molecule type" value="Genomic_DNA"/>
</dbReference>
<evidence type="ECO:0008006" key="3">
    <source>
        <dbReference type="Google" id="ProtNLM"/>
    </source>
</evidence>
<dbReference type="InterPro" id="IPR025348">
    <property type="entry name" value="DUF4252"/>
</dbReference>